<organism evidence="7 8">
    <name type="scientific">Stenomitos frigidus ULC18</name>
    <dbReference type="NCBI Taxonomy" id="2107698"/>
    <lineage>
        <taxon>Bacteria</taxon>
        <taxon>Bacillati</taxon>
        <taxon>Cyanobacteriota</taxon>
        <taxon>Cyanophyceae</taxon>
        <taxon>Leptolyngbyales</taxon>
        <taxon>Leptolyngbyaceae</taxon>
        <taxon>Stenomitos</taxon>
    </lineage>
</organism>
<dbReference type="EMBL" id="PVWK01000050">
    <property type="protein sequence ID" value="PSB30601.1"/>
    <property type="molecule type" value="Genomic_DNA"/>
</dbReference>
<reference evidence="7 8" key="2">
    <citation type="submission" date="2018-03" db="EMBL/GenBank/DDBJ databases">
        <title>The ancient ancestry and fast evolution of plastids.</title>
        <authorList>
            <person name="Moore K.R."/>
            <person name="Magnabosco C."/>
            <person name="Momper L."/>
            <person name="Gold D.A."/>
            <person name="Bosak T."/>
            <person name="Fournier G.P."/>
        </authorList>
    </citation>
    <scope>NUCLEOTIDE SEQUENCE [LARGE SCALE GENOMIC DNA]</scope>
    <source>
        <strain evidence="7 8">ULC18</strain>
    </source>
</reference>
<feature type="domain" description="STAS" evidence="6">
    <location>
        <begin position="334"/>
        <end position="441"/>
    </location>
</feature>
<dbReference type="SUPFAM" id="SSF53756">
    <property type="entry name" value="UDP-Glycosyltransferase/glycogen phosphorylase"/>
    <property type="match status" value="2"/>
</dbReference>
<protein>
    <recommendedName>
        <fullName evidence="6">STAS domain-containing protein</fullName>
    </recommendedName>
</protein>
<dbReference type="Gene3D" id="3.30.750.24">
    <property type="entry name" value="STAS domain"/>
    <property type="match status" value="1"/>
</dbReference>
<dbReference type="PANTHER" id="PTHR12154">
    <property type="entry name" value="GLYCOSYL TRANSFERASE-RELATED"/>
    <property type="match status" value="1"/>
</dbReference>
<dbReference type="AlphaFoldDB" id="A0A2T1ED17"/>
<dbReference type="InterPro" id="IPR036513">
    <property type="entry name" value="STAS_dom_sf"/>
</dbReference>
<evidence type="ECO:0000313" key="8">
    <source>
        <dbReference type="Proteomes" id="UP000239576"/>
    </source>
</evidence>
<gene>
    <name evidence="7" type="ORF">C7B82_08640</name>
</gene>
<dbReference type="CDD" id="cd07043">
    <property type="entry name" value="STAS_anti-anti-sigma_factors"/>
    <property type="match status" value="1"/>
</dbReference>
<dbReference type="Gene3D" id="3.40.50.2000">
    <property type="entry name" value="Glycogen Phosphorylase B"/>
    <property type="match status" value="2"/>
</dbReference>
<comment type="caution">
    <text evidence="7">The sequence shown here is derived from an EMBL/GenBank/DDBJ whole genome shotgun (WGS) entry which is preliminary data.</text>
</comment>
<accession>A0A2T1ED17</accession>
<evidence type="ECO:0000256" key="5">
    <source>
        <dbReference type="ARBA" id="ARBA00023136"/>
    </source>
</evidence>
<dbReference type="GO" id="GO:0004577">
    <property type="term" value="F:N-acetylglucosaminyldiphosphodolichol N-acetylglucosaminyltransferase activity"/>
    <property type="evidence" value="ECO:0007669"/>
    <property type="project" value="TreeGrafter"/>
</dbReference>
<evidence type="ECO:0000256" key="1">
    <source>
        <dbReference type="ARBA" id="ARBA00004389"/>
    </source>
</evidence>
<evidence type="ECO:0000259" key="6">
    <source>
        <dbReference type="PROSITE" id="PS50801"/>
    </source>
</evidence>
<dbReference type="SUPFAM" id="SSF52091">
    <property type="entry name" value="SpoIIaa-like"/>
    <property type="match status" value="1"/>
</dbReference>
<keyword evidence="2" id="KW-0812">Transmembrane</keyword>
<evidence type="ECO:0000256" key="2">
    <source>
        <dbReference type="ARBA" id="ARBA00022692"/>
    </source>
</evidence>
<dbReference type="RefSeq" id="WP_106255899.1">
    <property type="nucleotide sequence ID" value="NZ_CAWNSW010000046.1"/>
</dbReference>
<dbReference type="Pfam" id="PF08660">
    <property type="entry name" value="Alg14"/>
    <property type="match status" value="1"/>
</dbReference>
<evidence type="ECO:0000313" key="7">
    <source>
        <dbReference type="EMBL" id="PSB30601.1"/>
    </source>
</evidence>
<dbReference type="GO" id="GO:0006488">
    <property type="term" value="P:dolichol-linked oligosaccharide biosynthetic process"/>
    <property type="evidence" value="ECO:0007669"/>
    <property type="project" value="InterPro"/>
</dbReference>
<reference evidence="8" key="1">
    <citation type="submission" date="2018-02" db="EMBL/GenBank/DDBJ databases">
        <authorList>
            <person name="Moore K."/>
            <person name="Momper L."/>
        </authorList>
    </citation>
    <scope>NUCLEOTIDE SEQUENCE [LARGE SCALE GENOMIC DNA]</scope>
    <source>
        <strain evidence="8">ULC18</strain>
    </source>
</reference>
<dbReference type="OrthoDB" id="9814973at2"/>
<proteinExistence type="predicted"/>
<keyword evidence="8" id="KW-1185">Reference proteome</keyword>
<keyword evidence="4" id="KW-1133">Transmembrane helix</keyword>
<keyword evidence="3" id="KW-0256">Endoplasmic reticulum</keyword>
<name>A0A2T1ED17_9CYAN</name>
<comment type="subcellular location">
    <subcellularLocation>
        <location evidence="1">Endoplasmic reticulum membrane</location>
        <topology evidence="1">Single-pass membrane protein</topology>
    </subcellularLocation>
</comment>
<dbReference type="PANTHER" id="PTHR12154:SF4">
    <property type="entry name" value="UDP-N-ACETYLGLUCOSAMINE TRANSFERASE SUBUNIT ALG14 HOMOLOG"/>
    <property type="match status" value="1"/>
</dbReference>
<dbReference type="PROSITE" id="PS50801">
    <property type="entry name" value="STAS"/>
    <property type="match status" value="1"/>
</dbReference>
<dbReference type="Pfam" id="PF04101">
    <property type="entry name" value="Glyco_tran_28_C"/>
    <property type="match status" value="1"/>
</dbReference>
<keyword evidence="5" id="KW-0472">Membrane</keyword>
<sequence length="458" mass="51451">MILVTVGTEQYPFNRLMNWLDLLIRDGVISKDERLIIQYGSSTKIPFRSEAFERLPEPEFKSLLEQARVVISHCGEGSVILLESLNKPYLLVPRARRFGEHVDDHQLEMAEFLKKQGIPIAECPGDIARFLSEPRSSGIKLNHSEDELCQVLANDYDFNQHTKAMLICSSGGHFKYAQGLRPLLDKFQKVCWVTFMTGTTKAQLSNSGESIHWAYSPTNRNLLNLIRNLALAVRVLKQEQPDIVISTGAGVAVPFLLLAKFIYRKETIFIESKTRVSDLSLSAKLLYYASGFSKLIVRNQAIESLYPKTKYIGIASADKIIDIRKVFTSRADRENTTLTKVNGIAIIKAPDYLGLDEIDRFNYTFQSVSELYPKKIVIDLSSTTSIDIVGIEALKKSLAISKAAKIKLALWSVNQTVQSALSKSNLKKSFAIETESLATTIVRNKVNSHGRFQLARAR</sequence>
<dbReference type="InterPro" id="IPR002645">
    <property type="entry name" value="STAS_dom"/>
</dbReference>
<evidence type="ECO:0000256" key="4">
    <source>
        <dbReference type="ARBA" id="ARBA00022989"/>
    </source>
</evidence>
<dbReference type="Pfam" id="PF01740">
    <property type="entry name" value="STAS"/>
    <property type="match status" value="1"/>
</dbReference>
<dbReference type="InterPro" id="IPR007235">
    <property type="entry name" value="Glyco_trans_28_C"/>
</dbReference>
<evidence type="ECO:0000256" key="3">
    <source>
        <dbReference type="ARBA" id="ARBA00022824"/>
    </source>
</evidence>
<dbReference type="InterPro" id="IPR013969">
    <property type="entry name" value="Oligosacch_biosynth_Alg14"/>
</dbReference>
<dbReference type="Proteomes" id="UP000239576">
    <property type="component" value="Unassembled WGS sequence"/>
</dbReference>